<sequence>MSYYVDTIVKNIQVVIIFISMDETGKDPNTQSVSKESNIIVLVERLCLEKNISKAGLLKKMTESPRTSIEYDDIYSQVIKQNNYYEDVTNNQAPQASDEISVSSPVQEPPEKETNIELTPVITFPMNVKIYRTINTFKILALLLYIALWIYQIIYNAINISLDNPSSVTSTNNGTLPYPIYYNPSASYGGAIIMTFVFTLSIIFLVIELAYLFITFRQDFIIKSHIIVSLVIFLIYLVFALTFNIIAALGALKPDIYSAMVTLLWIIPLLSLLECFAGVPEWPIIGVVTPDYNSYFKNILTVFIVGIINLTFEAFLIILYRFRLLKNGTAFANCYLLEDNIYSIADGLIWIITFCCFVEFIINEIEFKKTINDFNNNNDDDSEA</sequence>
<dbReference type="OrthoDB" id="2433053at2759"/>
<evidence type="ECO:0000313" key="3">
    <source>
        <dbReference type="Proteomes" id="UP000789759"/>
    </source>
</evidence>
<feature type="transmembrane region" description="Helical" evidence="1">
    <location>
        <begin position="139"/>
        <end position="158"/>
    </location>
</feature>
<feature type="transmembrane region" description="Helical" evidence="1">
    <location>
        <begin position="299"/>
        <end position="320"/>
    </location>
</feature>
<keyword evidence="1" id="KW-0472">Membrane</keyword>
<feature type="transmembrane region" description="Helical" evidence="1">
    <location>
        <begin position="226"/>
        <end position="250"/>
    </location>
</feature>
<evidence type="ECO:0000256" key="1">
    <source>
        <dbReference type="SAM" id="Phobius"/>
    </source>
</evidence>
<proteinExistence type="predicted"/>
<keyword evidence="1" id="KW-0812">Transmembrane</keyword>
<feature type="transmembrane region" description="Helical" evidence="1">
    <location>
        <begin position="188"/>
        <end position="214"/>
    </location>
</feature>
<accession>A0A9N9GLT2</accession>
<dbReference type="Proteomes" id="UP000789759">
    <property type="component" value="Unassembled WGS sequence"/>
</dbReference>
<dbReference type="AlphaFoldDB" id="A0A9N9GLT2"/>
<dbReference type="EMBL" id="CAJVQA010005402">
    <property type="protein sequence ID" value="CAG8619811.1"/>
    <property type="molecule type" value="Genomic_DNA"/>
</dbReference>
<reference evidence="2" key="1">
    <citation type="submission" date="2021-06" db="EMBL/GenBank/DDBJ databases">
        <authorList>
            <person name="Kallberg Y."/>
            <person name="Tangrot J."/>
            <person name="Rosling A."/>
        </authorList>
    </citation>
    <scope>NUCLEOTIDE SEQUENCE</scope>
    <source>
        <strain evidence="2">FL966</strain>
    </source>
</reference>
<evidence type="ECO:0000313" key="2">
    <source>
        <dbReference type="EMBL" id="CAG8619811.1"/>
    </source>
</evidence>
<gene>
    <name evidence="2" type="ORF">CPELLU_LOCUS7860</name>
</gene>
<feature type="transmembrane region" description="Helical" evidence="1">
    <location>
        <begin position="256"/>
        <end position="279"/>
    </location>
</feature>
<name>A0A9N9GLT2_9GLOM</name>
<protein>
    <submittedName>
        <fullName evidence="2">9945_t:CDS:1</fullName>
    </submittedName>
</protein>
<organism evidence="2 3">
    <name type="scientific">Cetraspora pellucida</name>
    <dbReference type="NCBI Taxonomy" id="1433469"/>
    <lineage>
        <taxon>Eukaryota</taxon>
        <taxon>Fungi</taxon>
        <taxon>Fungi incertae sedis</taxon>
        <taxon>Mucoromycota</taxon>
        <taxon>Glomeromycotina</taxon>
        <taxon>Glomeromycetes</taxon>
        <taxon>Diversisporales</taxon>
        <taxon>Gigasporaceae</taxon>
        <taxon>Cetraspora</taxon>
    </lineage>
</organism>
<comment type="caution">
    <text evidence="2">The sequence shown here is derived from an EMBL/GenBank/DDBJ whole genome shotgun (WGS) entry which is preliminary data.</text>
</comment>
<keyword evidence="3" id="KW-1185">Reference proteome</keyword>
<keyword evidence="1" id="KW-1133">Transmembrane helix</keyword>
<feature type="transmembrane region" description="Helical" evidence="1">
    <location>
        <begin position="340"/>
        <end position="362"/>
    </location>
</feature>